<keyword evidence="8" id="KW-0012">Acyltransferase</keyword>
<feature type="domain" description="Serine acetyltransferase N-terminal" evidence="10">
    <location>
        <begin position="11"/>
        <end position="115"/>
    </location>
</feature>
<organism evidence="11 12">
    <name type="scientific">Bradyrhizobium lablabi</name>
    <dbReference type="NCBI Taxonomy" id="722472"/>
    <lineage>
        <taxon>Bacteria</taxon>
        <taxon>Pseudomonadati</taxon>
        <taxon>Pseudomonadota</taxon>
        <taxon>Alphaproteobacteria</taxon>
        <taxon>Hyphomicrobiales</taxon>
        <taxon>Nitrobacteraceae</taxon>
        <taxon>Bradyrhizobium</taxon>
    </lineage>
</organism>
<dbReference type="Pfam" id="PF00132">
    <property type="entry name" value="Hexapep"/>
    <property type="match status" value="1"/>
</dbReference>
<dbReference type="InterPro" id="IPR045304">
    <property type="entry name" value="LbH_SAT"/>
</dbReference>
<evidence type="ECO:0000256" key="5">
    <source>
        <dbReference type="ARBA" id="ARBA00022605"/>
    </source>
</evidence>
<evidence type="ECO:0000256" key="6">
    <source>
        <dbReference type="ARBA" id="ARBA00022679"/>
    </source>
</evidence>
<evidence type="ECO:0000256" key="8">
    <source>
        <dbReference type="ARBA" id="ARBA00023315"/>
    </source>
</evidence>
<evidence type="ECO:0000259" key="10">
    <source>
        <dbReference type="SMART" id="SM00971"/>
    </source>
</evidence>
<dbReference type="Proteomes" id="UP000051660">
    <property type="component" value="Unassembled WGS sequence"/>
</dbReference>
<evidence type="ECO:0000256" key="9">
    <source>
        <dbReference type="ARBA" id="ARBA00049486"/>
    </source>
</evidence>
<keyword evidence="6 11" id="KW-0808">Transferase</keyword>
<keyword evidence="7" id="KW-0677">Repeat</keyword>
<dbReference type="InterPro" id="IPR018357">
    <property type="entry name" value="Hexapep_transf_CS"/>
</dbReference>
<dbReference type="EMBL" id="LLYB01000077">
    <property type="protein sequence ID" value="KRR22120.1"/>
    <property type="molecule type" value="Genomic_DNA"/>
</dbReference>
<reference evidence="11 12" key="1">
    <citation type="submission" date="2014-03" db="EMBL/GenBank/DDBJ databases">
        <title>Bradyrhizobium valentinum sp. nov., isolated from effective nodules of Lupinus mariae-josephae, a lupine endemic of basic-lime soils in Eastern Spain.</title>
        <authorList>
            <person name="Duran D."/>
            <person name="Rey L."/>
            <person name="Navarro A."/>
            <person name="Busquets A."/>
            <person name="Imperial J."/>
            <person name="Ruiz-Argueso T."/>
        </authorList>
    </citation>
    <scope>NUCLEOTIDE SEQUENCE [LARGE SCALE GENOMIC DNA]</scope>
    <source>
        <strain evidence="11 12">CCBAU 23086</strain>
    </source>
</reference>
<dbReference type="Gene3D" id="1.10.3130.10">
    <property type="entry name" value="serine acetyltransferase, domain 1"/>
    <property type="match status" value="1"/>
</dbReference>
<dbReference type="GO" id="GO:0006535">
    <property type="term" value="P:cysteine biosynthetic process from serine"/>
    <property type="evidence" value="ECO:0007669"/>
    <property type="project" value="InterPro"/>
</dbReference>
<dbReference type="UniPathway" id="UPA00136">
    <property type="reaction ID" value="UER00199"/>
</dbReference>
<sequence length="253" mass="26885">MIQSEIPVDRLWRSIRREAETAATRDPVFGAALSSAILDHPDFAHALACQIGARLGKTPTDRARFAQLARDAFAASPDLLDAASRDLQIIAVHDPAKTTLLPPLLNFKGYVALQAFRVSNWLWRQGRNDLALLMQSLSSDQLQVSIHPSASIGSSVFFDHATGIIVCAFAVIGDEVTILQNVTIGRKTSEPDRAPKIGRGVYLGGGSTIIGNVSIGDFAKIGAGAVVEHDVPPGCTAIGVPARLTNCPEQVSA</sequence>
<proteinExistence type="inferred from homology"/>
<dbReference type="GO" id="GO:0005737">
    <property type="term" value="C:cytoplasm"/>
    <property type="evidence" value="ECO:0007669"/>
    <property type="project" value="InterPro"/>
</dbReference>
<dbReference type="Pfam" id="PF06426">
    <property type="entry name" value="SATase_N"/>
    <property type="match status" value="1"/>
</dbReference>
<comment type="similarity">
    <text evidence="2">Belongs to the transferase hexapeptide repeat family.</text>
</comment>
<evidence type="ECO:0000256" key="2">
    <source>
        <dbReference type="ARBA" id="ARBA00007274"/>
    </source>
</evidence>
<evidence type="ECO:0000313" key="11">
    <source>
        <dbReference type="EMBL" id="KRR22120.1"/>
    </source>
</evidence>
<dbReference type="OrthoDB" id="9815592at2"/>
<dbReference type="SUPFAM" id="SSF51161">
    <property type="entry name" value="Trimeric LpxA-like enzymes"/>
    <property type="match status" value="1"/>
</dbReference>
<comment type="catalytic activity">
    <reaction evidence="9">
        <text>L-serine + acetyl-CoA = O-acetyl-L-serine + CoA</text>
        <dbReference type="Rhea" id="RHEA:24560"/>
        <dbReference type="ChEBI" id="CHEBI:33384"/>
        <dbReference type="ChEBI" id="CHEBI:57287"/>
        <dbReference type="ChEBI" id="CHEBI:57288"/>
        <dbReference type="ChEBI" id="CHEBI:58340"/>
        <dbReference type="EC" id="2.3.1.30"/>
    </reaction>
</comment>
<evidence type="ECO:0000256" key="3">
    <source>
        <dbReference type="ARBA" id="ARBA00013266"/>
    </source>
</evidence>
<dbReference type="InterPro" id="IPR042122">
    <property type="entry name" value="Ser_AcTrfase_N_sf"/>
</dbReference>
<dbReference type="InterPro" id="IPR001451">
    <property type="entry name" value="Hexapep"/>
</dbReference>
<dbReference type="CDD" id="cd03354">
    <property type="entry name" value="LbH_SAT"/>
    <property type="match status" value="1"/>
</dbReference>
<dbReference type="PANTHER" id="PTHR42811">
    <property type="entry name" value="SERINE ACETYLTRANSFERASE"/>
    <property type="match status" value="1"/>
</dbReference>
<dbReference type="EC" id="2.3.1.30" evidence="3"/>
<evidence type="ECO:0000256" key="7">
    <source>
        <dbReference type="ARBA" id="ARBA00022737"/>
    </source>
</evidence>
<gene>
    <name evidence="11" type="ORF">CQ14_39180</name>
</gene>
<comment type="pathway">
    <text evidence="1">Amino-acid biosynthesis; L-cysteine biosynthesis; L-cysteine from L-serine: step 1/2.</text>
</comment>
<dbReference type="AlphaFoldDB" id="A0A0R3MPF5"/>
<comment type="caution">
    <text evidence="11">The sequence shown here is derived from an EMBL/GenBank/DDBJ whole genome shotgun (WGS) entry which is preliminary data.</text>
</comment>
<protein>
    <recommendedName>
        <fullName evidence="4">Serine acetyltransferase</fullName>
        <ecNumber evidence="3">2.3.1.30</ecNumber>
    </recommendedName>
</protein>
<name>A0A0R3MPF5_9BRAD</name>
<evidence type="ECO:0000256" key="4">
    <source>
        <dbReference type="ARBA" id="ARBA00018522"/>
    </source>
</evidence>
<evidence type="ECO:0000256" key="1">
    <source>
        <dbReference type="ARBA" id="ARBA00004876"/>
    </source>
</evidence>
<accession>A0A0R3MPF5</accession>
<dbReference type="Gene3D" id="2.160.10.10">
    <property type="entry name" value="Hexapeptide repeat proteins"/>
    <property type="match status" value="1"/>
</dbReference>
<dbReference type="SMART" id="SM00971">
    <property type="entry name" value="SATase_N"/>
    <property type="match status" value="1"/>
</dbReference>
<dbReference type="InterPro" id="IPR010493">
    <property type="entry name" value="Ser_AcTrfase_N"/>
</dbReference>
<dbReference type="InterPro" id="IPR011004">
    <property type="entry name" value="Trimer_LpxA-like_sf"/>
</dbReference>
<dbReference type="GO" id="GO:0009001">
    <property type="term" value="F:serine O-acetyltransferase activity"/>
    <property type="evidence" value="ECO:0007669"/>
    <property type="project" value="UniProtKB-EC"/>
</dbReference>
<keyword evidence="5" id="KW-0028">Amino-acid biosynthesis</keyword>
<evidence type="ECO:0000313" key="12">
    <source>
        <dbReference type="Proteomes" id="UP000051660"/>
    </source>
</evidence>
<dbReference type="PROSITE" id="PS00101">
    <property type="entry name" value="HEXAPEP_TRANSFERASES"/>
    <property type="match status" value="1"/>
</dbReference>
<dbReference type="RefSeq" id="WP_057859647.1">
    <property type="nucleotide sequence ID" value="NZ_LLYB01000077.1"/>
</dbReference>